<proteinExistence type="predicted"/>
<reference evidence="3" key="1">
    <citation type="journal article" date="2020" name="BMC Genomics">
        <title>Correction to: Identification and distribution of gene clusters required for synthesis of sphingolipid metabolism inhibitors in diverse species of the filamentous fungus Fusarium.</title>
        <authorList>
            <person name="Kim H.S."/>
            <person name="Lohmar J.M."/>
            <person name="Busman M."/>
            <person name="Brown D.W."/>
            <person name="Naumann T.A."/>
            <person name="Divon H.H."/>
            <person name="Lysoe E."/>
            <person name="Uhlig S."/>
            <person name="Proctor R.H."/>
        </authorList>
    </citation>
    <scope>NUCLEOTIDE SEQUENCE [LARGE SCALE GENOMIC DNA]</scope>
    <source>
        <strain evidence="3">NRRL 25331</strain>
    </source>
</reference>
<comment type="caution">
    <text evidence="2">The sequence shown here is derived from an EMBL/GenBank/DDBJ whole genome shotgun (WGS) entry which is preliminary data.</text>
</comment>
<feature type="compositionally biased region" description="Polar residues" evidence="1">
    <location>
        <begin position="90"/>
        <end position="103"/>
    </location>
</feature>
<sequence length="311" mass="34928">MTSQDSHLSLSSERWRLELLLNEQATVNPQQLILSGTIPSIGLSHETDFQILQSPTTSLPHSHSFTTVLAPSEPGAQAFTSRFDVGQNGNVLSNSGWNPNDQSGGRGPNLRSSPWSKSFLACPYYIRDPIRHFGCINLKLDTYGRVKQHLKRNHLSFDANNIGGFVCESCGMVSPDESSRDIHRVSTECAQVTVANEHGLSRQAWEGLEKRLRSGSTDEEKWLNMWFVLFHQPFSASTPIKDTVMNRFFQIIRNFCQADGFGDIISLLFQEKHGVELGSEMQMYELLMKLLDFIRDSIQQLFDTQDVGASG</sequence>
<dbReference type="PANTHER" id="PTHR38166">
    <property type="entry name" value="C2H2-TYPE DOMAIN-CONTAINING PROTEIN-RELATED"/>
    <property type="match status" value="1"/>
</dbReference>
<feature type="region of interest" description="Disordered" evidence="1">
    <location>
        <begin position="90"/>
        <end position="111"/>
    </location>
</feature>
<evidence type="ECO:0000313" key="3">
    <source>
        <dbReference type="Proteomes" id="UP000572754"/>
    </source>
</evidence>
<evidence type="ECO:0000313" key="2">
    <source>
        <dbReference type="EMBL" id="KAF5685681.1"/>
    </source>
</evidence>
<keyword evidence="3" id="KW-1185">Reference proteome</keyword>
<dbReference type="AlphaFoldDB" id="A0A8H5X724"/>
<dbReference type="EMBL" id="JAAQPE010000101">
    <property type="protein sequence ID" value="KAF5685681.1"/>
    <property type="molecule type" value="Genomic_DNA"/>
</dbReference>
<accession>A0A8H5X724</accession>
<protein>
    <submittedName>
        <fullName evidence="2">HET ankyrin domain-containing protein</fullName>
    </submittedName>
</protein>
<name>A0A8H5X724_FUSCI</name>
<evidence type="ECO:0000256" key="1">
    <source>
        <dbReference type="SAM" id="MobiDB-lite"/>
    </source>
</evidence>
<organism evidence="2 3">
    <name type="scientific">Fusarium circinatum</name>
    <name type="common">Pitch canker fungus</name>
    <name type="synonym">Gibberella circinata</name>
    <dbReference type="NCBI Taxonomy" id="48490"/>
    <lineage>
        <taxon>Eukaryota</taxon>
        <taxon>Fungi</taxon>
        <taxon>Dikarya</taxon>
        <taxon>Ascomycota</taxon>
        <taxon>Pezizomycotina</taxon>
        <taxon>Sordariomycetes</taxon>
        <taxon>Hypocreomycetidae</taxon>
        <taxon>Hypocreales</taxon>
        <taxon>Nectriaceae</taxon>
        <taxon>Fusarium</taxon>
        <taxon>Fusarium fujikuroi species complex</taxon>
    </lineage>
</organism>
<dbReference type="Proteomes" id="UP000572754">
    <property type="component" value="Unassembled WGS sequence"/>
</dbReference>
<reference evidence="2 3" key="2">
    <citation type="submission" date="2020-05" db="EMBL/GenBank/DDBJ databases">
        <title>Identification and distribution of gene clusters putatively required for synthesis of sphingolipid metabolism inhibitors in phylogenetically diverse species of the filamentous fungus Fusarium.</title>
        <authorList>
            <person name="Kim H.-S."/>
            <person name="Busman M."/>
            <person name="Brown D.W."/>
            <person name="Divon H."/>
            <person name="Uhlig S."/>
            <person name="Proctor R.H."/>
        </authorList>
    </citation>
    <scope>NUCLEOTIDE SEQUENCE [LARGE SCALE GENOMIC DNA]</scope>
    <source>
        <strain evidence="2 3">NRRL 25331</strain>
    </source>
</reference>
<gene>
    <name evidence="2" type="ORF">FCIRC_3327</name>
</gene>
<dbReference type="PANTHER" id="PTHR38166:SF1">
    <property type="entry name" value="C2H2-TYPE DOMAIN-CONTAINING PROTEIN"/>
    <property type="match status" value="1"/>
</dbReference>